<reference evidence="1 2" key="1">
    <citation type="submission" date="2018-03" db="EMBL/GenBank/DDBJ databases">
        <title>Genomic Encyclopedia of Archaeal and Bacterial Type Strains, Phase II (KMG-II): from individual species to whole genera.</title>
        <authorList>
            <person name="Goeker M."/>
        </authorList>
    </citation>
    <scope>NUCLEOTIDE SEQUENCE [LARGE SCALE GENOMIC DNA]</scope>
    <source>
        <strain evidence="1 2">DSM 44889</strain>
    </source>
</reference>
<comment type="caution">
    <text evidence="1">The sequence shown here is derived from an EMBL/GenBank/DDBJ whole genome shotgun (WGS) entry which is preliminary data.</text>
</comment>
<accession>A0A316AAT0</accession>
<dbReference type="EMBL" id="QGDQ01000007">
    <property type="protein sequence ID" value="PWJ54318.1"/>
    <property type="molecule type" value="Genomic_DNA"/>
</dbReference>
<evidence type="ECO:0000313" key="1">
    <source>
        <dbReference type="EMBL" id="PWJ54318.1"/>
    </source>
</evidence>
<dbReference type="Proteomes" id="UP000245469">
    <property type="component" value="Unassembled WGS sequence"/>
</dbReference>
<keyword evidence="2" id="KW-1185">Reference proteome</keyword>
<protein>
    <submittedName>
        <fullName evidence="1">Uncharacterized protein</fullName>
    </submittedName>
</protein>
<dbReference type="AlphaFoldDB" id="A0A316AAT0"/>
<name>A0A316AAT0_9ACTN</name>
<sequence>MPGDGYRTRVAFRSDGAMPASTPAVVALH</sequence>
<proteinExistence type="predicted"/>
<evidence type="ECO:0000313" key="2">
    <source>
        <dbReference type="Proteomes" id="UP000245469"/>
    </source>
</evidence>
<organism evidence="1 2">
    <name type="scientific">Quadrisphaera granulorum</name>
    <dbReference type="NCBI Taxonomy" id="317664"/>
    <lineage>
        <taxon>Bacteria</taxon>
        <taxon>Bacillati</taxon>
        <taxon>Actinomycetota</taxon>
        <taxon>Actinomycetes</taxon>
        <taxon>Kineosporiales</taxon>
        <taxon>Kineosporiaceae</taxon>
        <taxon>Quadrisphaera</taxon>
    </lineage>
</organism>
<gene>
    <name evidence="1" type="ORF">BXY45_10714</name>
</gene>